<feature type="region of interest" description="Disordered" evidence="1">
    <location>
        <begin position="77"/>
        <end position="126"/>
    </location>
</feature>
<feature type="compositionally biased region" description="Low complexity" evidence="1">
    <location>
        <begin position="110"/>
        <end position="120"/>
    </location>
</feature>
<evidence type="ECO:0000313" key="3">
    <source>
        <dbReference type="Proteomes" id="UP001589718"/>
    </source>
</evidence>
<dbReference type="EMBL" id="JBHMCR010000013">
    <property type="protein sequence ID" value="MFB9522677.1"/>
    <property type="molecule type" value="Genomic_DNA"/>
</dbReference>
<gene>
    <name evidence="2" type="ORF">ACFFTU_22290</name>
</gene>
<name>A0ABV5PHI9_STRCM</name>
<keyword evidence="3" id="KW-1185">Reference proteome</keyword>
<evidence type="ECO:0000256" key="1">
    <source>
        <dbReference type="SAM" id="MobiDB-lite"/>
    </source>
</evidence>
<comment type="caution">
    <text evidence="2">The sequence shown here is derived from an EMBL/GenBank/DDBJ whole genome shotgun (WGS) entry which is preliminary data.</text>
</comment>
<reference evidence="2 3" key="1">
    <citation type="submission" date="2024-09" db="EMBL/GenBank/DDBJ databases">
        <authorList>
            <person name="Sun Q."/>
            <person name="Mori K."/>
        </authorList>
    </citation>
    <scope>NUCLEOTIDE SEQUENCE [LARGE SCALE GENOMIC DNA]</scope>
    <source>
        <strain evidence="2 3">JCM 4362</strain>
    </source>
</reference>
<accession>A0ABV5PHI9</accession>
<dbReference type="Proteomes" id="UP001589718">
    <property type="component" value="Unassembled WGS sequence"/>
</dbReference>
<proteinExistence type="predicted"/>
<sequence length="126" mass="13637">MTASQQHLLDAYRAAQHGAPVPPAPGRHDWQTVRELRDTVREDLRFRAVVAERPAGAYLRAALTRIADRFRTVRTRPADGVRTARTTPADGVRTARTGPADGARTLRTGSAAPTAPSARARTADCN</sequence>
<evidence type="ECO:0000313" key="2">
    <source>
        <dbReference type="EMBL" id="MFB9522677.1"/>
    </source>
</evidence>
<protein>
    <submittedName>
        <fullName evidence="2">Uncharacterized protein</fullName>
    </submittedName>
</protein>
<dbReference type="RefSeq" id="WP_345220191.1">
    <property type="nucleotide sequence ID" value="NZ_BAAAXE010000013.1"/>
</dbReference>
<organism evidence="2 3">
    <name type="scientific">Streptomyces cremeus</name>
    <dbReference type="NCBI Taxonomy" id="66881"/>
    <lineage>
        <taxon>Bacteria</taxon>
        <taxon>Bacillati</taxon>
        <taxon>Actinomycetota</taxon>
        <taxon>Actinomycetes</taxon>
        <taxon>Kitasatosporales</taxon>
        <taxon>Streptomycetaceae</taxon>
        <taxon>Streptomyces</taxon>
    </lineage>
</organism>